<dbReference type="Proteomes" id="UP001347796">
    <property type="component" value="Unassembled WGS sequence"/>
</dbReference>
<dbReference type="AlphaFoldDB" id="A0AAN8JRI9"/>
<feature type="signal peptide" evidence="10">
    <location>
        <begin position="1"/>
        <end position="19"/>
    </location>
</feature>
<dbReference type="EMBL" id="JAZGQO010000008">
    <property type="protein sequence ID" value="KAK6180399.1"/>
    <property type="molecule type" value="Genomic_DNA"/>
</dbReference>
<feature type="binding site" evidence="7">
    <location>
        <position position="239"/>
    </location>
    <ligand>
        <name>Fe cation</name>
        <dbReference type="ChEBI" id="CHEBI:24875"/>
        <label>1</label>
    </ligand>
</feature>
<dbReference type="PANTHER" id="PTHR10161">
    <property type="entry name" value="TARTRATE-RESISTANT ACID PHOSPHATASE TYPE 5"/>
    <property type="match status" value="1"/>
</dbReference>
<keyword evidence="8" id="KW-1015">Disulfide bond</keyword>
<comment type="cofactor">
    <cofactor evidence="7">
        <name>Fe cation</name>
        <dbReference type="ChEBI" id="CHEBI:24875"/>
    </cofactor>
    <text evidence="7">Binds 2 iron ions per subunit.</text>
</comment>
<keyword evidence="7" id="KW-0479">Metal-binding</keyword>
<feature type="chain" id="PRO_5043015585" description="Tartrate-resistant acid phosphatase type 5" evidence="10">
    <location>
        <begin position="20"/>
        <end position="327"/>
    </location>
</feature>
<dbReference type="Pfam" id="PF00149">
    <property type="entry name" value="Metallophos"/>
    <property type="match status" value="1"/>
</dbReference>
<dbReference type="FunFam" id="3.60.21.10:FF:000062">
    <property type="entry name" value="Tartrate-resistant acid phosphatase type 5"/>
    <property type="match status" value="1"/>
</dbReference>
<dbReference type="InterPro" id="IPR004843">
    <property type="entry name" value="Calcineurin-like_PHP"/>
</dbReference>
<feature type="binding site" evidence="7">
    <location>
        <position position="68"/>
    </location>
    <ligand>
        <name>Fe cation</name>
        <dbReference type="ChEBI" id="CHEBI:24875"/>
        <label>1</label>
    </ligand>
</feature>
<evidence type="ECO:0000256" key="1">
    <source>
        <dbReference type="ARBA" id="ARBA00000032"/>
    </source>
</evidence>
<evidence type="ECO:0000259" key="11">
    <source>
        <dbReference type="Pfam" id="PF00149"/>
    </source>
</evidence>
<sequence length="327" mass="36451">MAYIRAYLVLCCLTVPTLAAGLLNFFAIGDMGGAPRFPYTTPIQVATAREMGILANQLEPEFVLALGDNFYTMGVKNVDDPRFKETFENIYKNPALQVPWYLLAGNHDHYGNVSAEIAYTKRSKRWNFPELYYTQSFSIPGTSNTVDIIMIDTVTLCGNTIYEKPHLQPRGPEDTLKAETQWQWIEDNLDKSKATYLLVAGHFPVYSVAEHGPTECLVDRLLPMLYKYKVTAYLCGHDHNLQHLQTTSAANTTMNFILTGAANKIDTSMAHRTSVPEGSLKFHWANPLGLGGLAHLKATSQNLTYSFVDAAIGSEIYTGVIQPRQVN</sequence>
<feature type="binding site" evidence="7">
    <location>
        <position position="30"/>
    </location>
    <ligand>
        <name>Fe cation</name>
        <dbReference type="ChEBI" id="CHEBI:24875"/>
        <label>1</label>
    </ligand>
</feature>
<comment type="catalytic activity">
    <reaction evidence="1 6">
        <text>a phosphate monoester + H2O = an alcohol + phosphate</text>
        <dbReference type="Rhea" id="RHEA:15017"/>
        <dbReference type="ChEBI" id="CHEBI:15377"/>
        <dbReference type="ChEBI" id="CHEBI:30879"/>
        <dbReference type="ChEBI" id="CHEBI:43474"/>
        <dbReference type="ChEBI" id="CHEBI:67140"/>
        <dbReference type="EC" id="3.1.3.2"/>
    </reaction>
</comment>
<evidence type="ECO:0000256" key="2">
    <source>
        <dbReference type="ARBA" id="ARBA00012646"/>
    </source>
</evidence>
<feature type="binding site" evidence="7">
    <location>
        <position position="71"/>
    </location>
    <ligand>
        <name>Fe cation</name>
        <dbReference type="ChEBI" id="CHEBI:24875"/>
        <label>1</label>
    </ligand>
</feature>
<comment type="caution">
    <text evidence="12">The sequence shown here is derived from an EMBL/GenBank/DDBJ whole genome shotgun (WGS) entry which is preliminary data.</text>
</comment>
<dbReference type="GO" id="GO:0003993">
    <property type="term" value="F:acid phosphatase activity"/>
    <property type="evidence" value="ECO:0007669"/>
    <property type="project" value="UniProtKB-UniRule"/>
</dbReference>
<dbReference type="GO" id="GO:0046872">
    <property type="term" value="F:metal ion binding"/>
    <property type="evidence" value="ECO:0007669"/>
    <property type="project" value="UniProtKB-KW"/>
</dbReference>
<keyword evidence="6 7" id="KW-0408">Iron</keyword>
<evidence type="ECO:0000256" key="4">
    <source>
        <dbReference type="ARBA" id="ARBA00022729"/>
    </source>
</evidence>
<feature type="binding site" evidence="7">
    <location>
        <position position="106"/>
    </location>
    <ligand>
        <name>Fe cation</name>
        <dbReference type="ChEBI" id="CHEBI:24875"/>
        <label>2</label>
    </ligand>
</feature>
<feature type="glycosylation site" description="N-linked (GlcNAc...) asparagine" evidence="9">
    <location>
        <position position="112"/>
    </location>
</feature>
<keyword evidence="4 10" id="KW-0732">Signal</keyword>
<dbReference type="InterPro" id="IPR024927">
    <property type="entry name" value="Acid_PPase"/>
</dbReference>
<evidence type="ECO:0000313" key="13">
    <source>
        <dbReference type="Proteomes" id="UP001347796"/>
    </source>
</evidence>
<reference evidence="12 13" key="1">
    <citation type="submission" date="2024-01" db="EMBL/GenBank/DDBJ databases">
        <title>The genome of the rayed Mediterranean limpet Patella caerulea (Linnaeus, 1758).</title>
        <authorList>
            <person name="Anh-Thu Weber A."/>
            <person name="Halstead-Nussloch G."/>
        </authorList>
    </citation>
    <scope>NUCLEOTIDE SEQUENCE [LARGE SCALE GENOMIC DNA]</scope>
    <source>
        <strain evidence="12">AATW-2023a</strain>
        <tissue evidence="12">Whole specimen</tissue>
    </source>
</reference>
<organism evidence="12 13">
    <name type="scientific">Patella caerulea</name>
    <name type="common">Rayed Mediterranean limpet</name>
    <dbReference type="NCBI Taxonomy" id="87958"/>
    <lineage>
        <taxon>Eukaryota</taxon>
        <taxon>Metazoa</taxon>
        <taxon>Spiralia</taxon>
        <taxon>Lophotrochozoa</taxon>
        <taxon>Mollusca</taxon>
        <taxon>Gastropoda</taxon>
        <taxon>Patellogastropoda</taxon>
        <taxon>Patelloidea</taxon>
        <taxon>Patellidae</taxon>
        <taxon>Patella</taxon>
    </lineage>
</organism>
<evidence type="ECO:0000256" key="3">
    <source>
        <dbReference type="ARBA" id="ARBA00015822"/>
    </source>
</evidence>
<keyword evidence="5 6" id="KW-0378">Hydrolase</keyword>
<dbReference type="InterPro" id="IPR029052">
    <property type="entry name" value="Metallo-depent_PP-like"/>
</dbReference>
<dbReference type="SUPFAM" id="SSF56300">
    <property type="entry name" value="Metallo-dependent phosphatases"/>
    <property type="match status" value="1"/>
</dbReference>
<evidence type="ECO:0000256" key="9">
    <source>
        <dbReference type="PIRSR" id="PIRSR000898-3"/>
    </source>
</evidence>
<feature type="binding site" evidence="7">
    <location>
        <position position="202"/>
    </location>
    <ligand>
        <name>Fe cation</name>
        <dbReference type="ChEBI" id="CHEBI:24875"/>
        <label>2</label>
    </ligand>
</feature>
<feature type="domain" description="Calcineurin-like phosphoesterase" evidence="11">
    <location>
        <begin position="26"/>
        <end position="240"/>
    </location>
</feature>
<dbReference type="Gene3D" id="3.60.21.10">
    <property type="match status" value="1"/>
</dbReference>
<evidence type="ECO:0000313" key="12">
    <source>
        <dbReference type="EMBL" id="KAK6180399.1"/>
    </source>
</evidence>
<evidence type="ECO:0000256" key="7">
    <source>
        <dbReference type="PIRSR" id="PIRSR000898-1"/>
    </source>
</evidence>
<feature type="binding site" evidence="7">
    <location>
        <position position="68"/>
    </location>
    <ligand>
        <name>Fe cation</name>
        <dbReference type="ChEBI" id="CHEBI:24875"/>
        <label>2</label>
    </ligand>
</feature>
<name>A0AAN8JRI9_PATCE</name>
<gene>
    <name evidence="12" type="ORF">SNE40_012564</name>
</gene>
<evidence type="ECO:0000256" key="10">
    <source>
        <dbReference type="SAM" id="SignalP"/>
    </source>
</evidence>
<evidence type="ECO:0000256" key="8">
    <source>
        <dbReference type="PIRSR" id="PIRSR000898-2"/>
    </source>
</evidence>
<dbReference type="EC" id="3.1.3.2" evidence="2 6"/>
<evidence type="ECO:0000256" key="6">
    <source>
        <dbReference type="PIRNR" id="PIRNR000898"/>
    </source>
</evidence>
<proteinExistence type="predicted"/>
<dbReference type="CDD" id="cd07378">
    <property type="entry name" value="MPP_ACP5"/>
    <property type="match status" value="1"/>
</dbReference>
<dbReference type="PIRSF" id="PIRSF000898">
    <property type="entry name" value="Acid_Ptase_5"/>
    <property type="match status" value="1"/>
</dbReference>
<protein>
    <recommendedName>
        <fullName evidence="3 6">Tartrate-resistant acid phosphatase type 5</fullName>
        <ecNumber evidence="2 6">3.1.3.2</ecNumber>
    </recommendedName>
</protein>
<dbReference type="InterPro" id="IPR051558">
    <property type="entry name" value="Metallophosphoesterase_PAP"/>
</dbReference>
<keyword evidence="13" id="KW-1185">Reference proteome</keyword>
<dbReference type="PANTHER" id="PTHR10161:SF14">
    <property type="entry name" value="TARTRATE-RESISTANT ACID PHOSPHATASE TYPE 5"/>
    <property type="match status" value="1"/>
</dbReference>
<accession>A0AAN8JRI9</accession>
<feature type="binding site" evidence="7">
    <location>
        <position position="237"/>
    </location>
    <ligand>
        <name>Fe cation</name>
        <dbReference type="ChEBI" id="CHEBI:24875"/>
        <label>2</label>
    </ligand>
</feature>
<feature type="disulfide bond" evidence="8">
    <location>
        <begin position="157"/>
        <end position="216"/>
    </location>
</feature>
<evidence type="ECO:0000256" key="5">
    <source>
        <dbReference type="ARBA" id="ARBA00022801"/>
    </source>
</evidence>